<dbReference type="OrthoDB" id="6734630at2759"/>
<dbReference type="HOGENOM" id="CLU_995096_0_0_1"/>
<dbReference type="EMBL" id="KQ971307">
    <property type="protein sequence ID" value="EFA11412.1"/>
    <property type="molecule type" value="Genomic_DNA"/>
</dbReference>
<evidence type="ECO:0000313" key="3">
    <source>
        <dbReference type="Proteomes" id="UP000007266"/>
    </source>
</evidence>
<accession>D6W742</accession>
<name>D6W742_TRICA</name>
<evidence type="ECO:0000256" key="1">
    <source>
        <dbReference type="SAM" id="Coils"/>
    </source>
</evidence>
<evidence type="ECO:0000313" key="2">
    <source>
        <dbReference type="EMBL" id="EFA11412.1"/>
    </source>
</evidence>
<reference evidence="2 3" key="2">
    <citation type="journal article" date="2010" name="Nucleic Acids Res.">
        <title>BeetleBase in 2010: revisions to provide comprehensive genomic information for Tribolium castaneum.</title>
        <authorList>
            <person name="Kim H.S."/>
            <person name="Murphy T."/>
            <person name="Xia J."/>
            <person name="Caragea D."/>
            <person name="Park Y."/>
            <person name="Beeman R.W."/>
            <person name="Lorenzen M.D."/>
            <person name="Butcher S."/>
            <person name="Manak J.R."/>
            <person name="Brown S.J."/>
        </authorList>
    </citation>
    <scope>GENOME REANNOTATION</scope>
    <source>
        <strain evidence="2 3">Georgia GA2</strain>
    </source>
</reference>
<organism evidence="2 3">
    <name type="scientific">Tribolium castaneum</name>
    <name type="common">Red flour beetle</name>
    <dbReference type="NCBI Taxonomy" id="7070"/>
    <lineage>
        <taxon>Eukaryota</taxon>
        <taxon>Metazoa</taxon>
        <taxon>Ecdysozoa</taxon>
        <taxon>Arthropoda</taxon>
        <taxon>Hexapoda</taxon>
        <taxon>Insecta</taxon>
        <taxon>Pterygota</taxon>
        <taxon>Neoptera</taxon>
        <taxon>Endopterygota</taxon>
        <taxon>Coleoptera</taxon>
        <taxon>Polyphaga</taxon>
        <taxon>Cucujiformia</taxon>
        <taxon>Tenebrionidae</taxon>
        <taxon>Tenebrionidae incertae sedis</taxon>
        <taxon>Tribolium</taxon>
    </lineage>
</organism>
<reference evidence="2 3" key="1">
    <citation type="journal article" date="2008" name="Nature">
        <title>The genome of the model beetle and pest Tribolium castaneum.</title>
        <authorList>
            <consortium name="Tribolium Genome Sequencing Consortium"/>
            <person name="Richards S."/>
            <person name="Gibbs R.A."/>
            <person name="Weinstock G.M."/>
            <person name="Brown S.J."/>
            <person name="Denell R."/>
            <person name="Beeman R.W."/>
            <person name="Gibbs R."/>
            <person name="Beeman R.W."/>
            <person name="Brown S.J."/>
            <person name="Bucher G."/>
            <person name="Friedrich M."/>
            <person name="Grimmelikhuijzen C.J."/>
            <person name="Klingler M."/>
            <person name="Lorenzen M."/>
            <person name="Richards S."/>
            <person name="Roth S."/>
            <person name="Schroder R."/>
            <person name="Tautz D."/>
            <person name="Zdobnov E.M."/>
            <person name="Muzny D."/>
            <person name="Gibbs R.A."/>
            <person name="Weinstock G.M."/>
            <person name="Attaway T."/>
            <person name="Bell S."/>
            <person name="Buhay C.J."/>
            <person name="Chandrabose M.N."/>
            <person name="Chavez D."/>
            <person name="Clerk-Blankenburg K.P."/>
            <person name="Cree A."/>
            <person name="Dao M."/>
            <person name="Davis C."/>
            <person name="Chacko J."/>
            <person name="Dinh H."/>
            <person name="Dugan-Rocha S."/>
            <person name="Fowler G."/>
            <person name="Garner T.T."/>
            <person name="Garnes J."/>
            <person name="Gnirke A."/>
            <person name="Hawes A."/>
            <person name="Hernandez J."/>
            <person name="Hines S."/>
            <person name="Holder M."/>
            <person name="Hume J."/>
            <person name="Jhangiani S.N."/>
            <person name="Joshi V."/>
            <person name="Khan Z.M."/>
            <person name="Jackson L."/>
            <person name="Kovar C."/>
            <person name="Kowis A."/>
            <person name="Lee S."/>
            <person name="Lewis L.R."/>
            <person name="Margolis J."/>
            <person name="Morgan M."/>
            <person name="Nazareth L.V."/>
            <person name="Nguyen N."/>
            <person name="Okwuonu G."/>
            <person name="Parker D."/>
            <person name="Richards S."/>
            <person name="Ruiz S.J."/>
            <person name="Santibanez J."/>
            <person name="Savard J."/>
            <person name="Scherer S.E."/>
            <person name="Schneider B."/>
            <person name="Sodergren E."/>
            <person name="Tautz D."/>
            <person name="Vattahil S."/>
            <person name="Villasana D."/>
            <person name="White C.S."/>
            <person name="Wright R."/>
            <person name="Park Y."/>
            <person name="Beeman R.W."/>
            <person name="Lord J."/>
            <person name="Oppert B."/>
            <person name="Lorenzen M."/>
            <person name="Brown S."/>
            <person name="Wang L."/>
            <person name="Savard J."/>
            <person name="Tautz D."/>
            <person name="Richards S."/>
            <person name="Weinstock G."/>
            <person name="Gibbs R.A."/>
            <person name="Liu Y."/>
            <person name="Worley K."/>
            <person name="Weinstock G."/>
            <person name="Elsik C.G."/>
            <person name="Reese J.T."/>
            <person name="Elhaik E."/>
            <person name="Landan G."/>
            <person name="Graur D."/>
            <person name="Arensburger P."/>
            <person name="Atkinson P."/>
            <person name="Beeman R.W."/>
            <person name="Beidler J."/>
            <person name="Brown S.J."/>
            <person name="Demuth J.P."/>
            <person name="Drury D.W."/>
            <person name="Du Y.Z."/>
            <person name="Fujiwara H."/>
            <person name="Lorenzen M."/>
            <person name="Maselli V."/>
            <person name="Osanai M."/>
            <person name="Park Y."/>
            <person name="Robertson H.M."/>
            <person name="Tu Z."/>
            <person name="Wang J.J."/>
            <person name="Wang S."/>
            <person name="Richards S."/>
            <person name="Song H."/>
            <person name="Zhang L."/>
            <person name="Sodergren E."/>
            <person name="Werner D."/>
            <person name="Stanke M."/>
            <person name="Morgenstern B."/>
            <person name="Solovyev V."/>
            <person name="Kosarev P."/>
            <person name="Brown G."/>
            <person name="Chen H.C."/>
            <person name="Ermolaeva O."/>
            <person name="Hlavina W."/>
            <person name="Kapustin Y."/>
            <person name="Kiryutin B."/>
            <person name="Kitts P."/>
            <person name="Maglott D."/>
            <person name="Pruitt K."/>
            <person name="Sapojnikov V."/>
            <person name="Souvorov A."/>
            <person name="Mackey A.J."/>
            <person name="Waterhouse R.M."/>
            <person name="Wyder S."/>
            <person name="Zdobnov E.M."/>
            <person name="Zdobnov E.M."/>
            <person name="Wyder S."/>
            <person name="Kriventseva E.V."/>
            <person name="Kadowaki T."/>
            <person name="Bork P."/>
            <person name="Aranda M."/>
            <person name="Bao R."/>
            <person name="Beermann A."/>
            <person name="Berns N."/>
            <person name="Bolognesi R."/>
            <person name="Bonneton F."/>
            <person name="Bopp D."/>
            <person name="Brown S.J."/>
            <person name="Bucher G."/>
            <person name="Butts T."/>
            <person name="Chaumot A."/>
            <person name="Denell R.E."/>
            <person name="Ferrier D.E."/>
            <person name="Friedrich M."/>
            <person name="Gordon C.M."/>
            <person name="Jindra M."/>
            <person name="Klingler M."/>
            <person name="Lan Q."/>
            <person name="Lattorff H.M."/>
            <person name="Laudet V."/>
            <person name="von Levetsow C."/>
            <person name="Liu Z."/>
            <person name="Lutz R."/>
            <person name="Lynch J.A."/>
            <person name="da Fonseca R.N."/>
            <person name="Posnien N."/>
            <person name="Reuter R."/>
            <person name="Roth S."/>
            <person name="Savard J."/>
            <person name="Schinko J.B."/>
            <person name="Schmitt C."/>
            <person name="Schoppmeier M."/>
            <person name="Schroder R."/>
            <person name="Shippy T.D."/>
            <person name="Simonnet F."/>
            <person name="Marques-Souza H."/>
            <person name="Tautz D."/>
            <person name="Tomoyasu Y."/>
            <person name="Trauner J."/>
            <person name="Van der Zee M."/>
            <person name="Vervoort M."/>
            <person name="Wittkopp N."/>
            <person name="Wimmer E.A."/>
            <person name="Yang X."/>
            <person name="Jones A.K."/>
            <person name="Sattelle D.B."/>
            <person name="Ebert P.R."/>
            <person name="Nelson D."/>
            <person name="Scott J.G."/>
            <person name="Beeman R.W."/>
            <person name="Muthukrishnan S."/>
            <person name="Kramer K.J."/>
            <person name="Arakane Y."/>
            <person name="Beeman R.W."/>
            <person name="Zhu Q."/>
            <person name="Hogenkamp D."/>
            <person name="Dixit R."/>
            <person name="Oppert B."/>
            <person name="Jiang H."/>
            <person name="Zou Z."/>
            <person name="Marshall J."/>
            <person name="Elpidina E."/>
            <person name="Vinokurov K."/>
            <person name="Oppert C."/>
            <person name="Zou Z."/>
            <person name="Evans J."/>
            <person name="Lu Z."/>
            <person name="Zhao P."/>
            <person name="Sumathipala N."/>
            <person name="Altincicek B."/>
            <person name="Vilcinskas A."/>
            <person name="Williams M."/>
            <person name="Hultmark D."/>
            <person name="Hetru C."/>
            <person name="Jiang H."/>
            <person name="Grimmelikhuijzen C.J."/>
            <person name="Hauser F."/>
            <person name="Cazzamali G."/>
            <person name="Williamson M."/>
            <person name="Park Y."/>
            <person name="Li B."/>
            <person name="Tanaka Y."/>
            <person name="Predel R."/>
            <person name="Neupert S."/>
            <person name="Schachtner J."/>
            <person name="Verleyen P."/>
            <person name="Raible F."/>
            <person name="Bork P."/>
            <person name="Friedrich M."/>
            <person name="Walden K.K."/>
            <person name="Robertson H.M."/>
            <person name="Angeli S."/>
            <person name="Foret S."/>
            <person name="Bucher G."/>
            <person name="Schuetz S."/>
            <person name="Maleszka R."/>
            <person name="Wimmer E.A."/>
            <person name="Beeman R.W."/>
            <person name="Lorenzen M."/>
            <person name="Tomoyasu Y."/>
            <person name="Miller S.C."/>
            <person name="Grossmann D."/>
            <person name="Bucher G."/>
        </authorList>
    </citation>
    <scope>NUCLEOTIDE SEQUENCE [LARGE SCALE GENOMIC DNA]</scope>
    <source>
        <strain evidence="2 3">Georgia GA2</strain>
    </source>
</reference>
<protein>
    <submittedName>
        <fullName evidence="2">Uncharacterized protein</fullName>
    </submittedName>
</protein>
<dbReference type="AlphaFoldDB" id="D6W742"/>
<keyword evidence="3" id="KW-1185">Reference proteome</keyword>
<dbReference type="KEGG" id="tca:103313040"/>
<gene>
    <name evidence="2" type="primary">AUGUSTUS-3.0.2_13588</name>
    <name evidence="2" type="ORF">TcasGA2_TC013588</name>
</gene>
<dbReference type="InParanoid" id="D6W742"/>
<proteinExistence type="predicted"/>
<dbReference type="Proteomes" id="UP000007266">
    <property type="component" value="Linkage group 1"/>
</dbReference>
<feature type="coiled-coil region" evidence="1">
    <location>
        <begin position="229"/>
        <end position="256"/>
    </location>
</feature>
<sequence length="280" mass="33747">MYPKCDNYKILLLAEEERIEWYKDLSAKNIELHKKIIEQEELITILKKKLLEKRTSYVSEYITNLVDQSSRFLEHDNFQNCKLLHQNLKEKLLEVNEFLETFNAERELFQQEIEENERHFTEHVSYLNGQVDYFRESLFHELEKSNRIKHYFFKKLSGVASASYSVVLETLKEESEKLNTELKSRYRQTIQKSKDEIERQSLLVSKLRKHNRQLYSIIQKSKFENETKISKLEKTVKDLKQAMSKLKEKNEYLHTQIKLEVEGCQNDIFDARRKIRTLVK</sequence>
<keyword evidence="1" id="KW-0175">Coiled coil</keyword>